<comment type="caution">
    <text evidence="2">The sequence shown here is derived from an EMBL/GenBank/DDBJ whole genome shotgun (WGS) entry which is preliminary data.</text>
</comment>
<keyword evidence="3" id="KW-1185">Reference proteome</keyword>
<sequence>MDTVHDRVPRADGMPRPRAAALVARVTALDRLTPGHSQWWTRRVLDRFQAGGPEEHPHAFRRTPHGRARRTAVV</sequence>
<dbReference type="RefSeq" id="WP_381085035.1">
    <property type="nucleotide sequence ID" value="NZ_JBHUDX010000058.1"/>
</dbReference>
<reference evidence="3" key="1">
    <citation type="journal article" date="2019" name="Int. J. Syst. Evol. Microbiol.">
        <title>The Global Catalogue of Microorganisms (GCM) 10K type strain sequencing project: providing services to taxonomists for standard genome sequencing and annotation.</title>
        <authorList>
            <consortium name="The Broad Institute Genomics Platform"/>
            <consortium name="The Broad Institute Genome Sequencing Center for Infectious Disease"/>
            <person name="Wu L."/>
            <person name="Ma J."/>
        </authorList>
    </citation>
    <scope>NUCLEOTIDE SEQUENCE [LARGE SCALE GENOMIC DNA]</scope>
    <source>
        <strain evidence="3">CGMCC 1.12470</strain>
    </source>
</reference>
<feature type="region of interest" description="Disordered" evidence="1">
    <location>
        <begin position="51"/>
        <end position="74"/>
    </location>
</feature>
<evidence type="ECO:0000313" key="3">
    <source>
        <dbReference type="Proteomes" id="UP001597261"/>
    </source>
</evidence>
<dbReference type="EMBL" id="JBHUDX010000058">
    <property type="protein sequence ID" value="MFD1660626.1"/>
    <property type="molecule type" value="Genomic_DNA"/>
</dbReference>
<gene>
    <name evidence="2" type="ORF">ACFSL4_21040</name>
</gene>
<feature type="compositionally biased region" description="Basic residues" evidence="1">
    <location>
        <begin position="59"/>
        <end position="74"/>
    </location>
</feature>
<name>A0ABW4IVT4_9ACTN</name>
<evidence type="ECO:0000256" key="1">
    <source>
        <dbReference type="SAM" id="MobiDB-lite"/>
    </source>
</evidence>
<organism evidence="2 3">
    <name type="scientific">Streptomyces caeni</name>
    <dbReference type="NCBI Taxonomy" id="2307231"/>
    <lineage>
        <taxon>Bacteria</taxon>
        <taxon>Bacillati</taxon>
        <taxon>Actinomycetota</taxon>
        <taxon>Actinomycetes</taxon>
        <taxon>Kitasatosporales</taxon>
        <taxon>Streptomycetaceae</taxon>
        <taxon>Streptomyces</taxon>
    </lineage>
</organism>
<dbReference type="Proteomes" id="UP001597261">
    <property type="component" value="Unassembled WGS sequence"/>
</dbReference>
<accession>A0ABW4IVT4</accession>
<evidence type="ECO:0008006" key="4">
    <source>
        <dbReference type="Google" id="ProtNLM"/>
    </source>
</evidence>
<proteinExistence type="predicted"/>
<evidence type="ECO:0000313" key="2">
    <source>
        <dbReference type="EMBL" id="MFD1660626.1"/>
    </source>
</evidence>
<protein>
    <recommendedName>
        <fullName evidence="4">Winged helix DNA-binding domain-containing protein</fullName>
    </recommendedName>
</protein>